<organism evidence="2">
    <name type="scientific">viral metagenome</name>
    <dbReference type="NCBI Taxonomy" id="1070528"/>
    <lineage>
        <taxon>unclassified sequences</taxon>
        <taxon>metagenomes</taxon>
        <taxon>organismal metagenomes</taxon>
    </lineage>
</organism>
<feature type="compositionally biased region" description="Low complexity" evidence="1">
    <location>
        <begin position="232"/>
        <end position="241"/>
    </location>
</feature>
<proteinExistence type="predicted"/>
<protein>
    <submittedName>
        <fullName evidence="2">Uncharacterized protein</fullName>
    </submittedName>
</protein>
<feature type="compositionally biased region" description="Low complexity" evidence="1">
    <location>
        <begin position="249"/>
        <end position="259"/>
    </location>
</feature>
<reference evidence="2" key="1">
    <citation type="journal article" date="2020" name="Nature">
        <title>Giant virus diversity and host interactions through global metagenomics.</title>
        <authorList>
            <person name="Schulz F."/>
            <person name="Roux S."/>
            <person name="Paez-Espino D."/>
            <person name="Jungbluth S."/>
            <person name="Walsh D.A."/>
            <person name="Denef V.J."/>
            <person name="McMahon K.D."/>
            <person name="Konstantinidis K.T."/>
            <person name="Eloe-Fadrosh E.A."/>
            <person name="Kyrpides N.C."/>
            <person name="Woyke T."/>
        </authorList>
    </citation>
    <scope>NUCLEOTIDE SEQUENCE</scope>
    <source>
        <strain evidence="2">GVMAG-M-3300010160-26</strain>
    </source>
</reference>
<feature type="region of interest" description="Disordered" evidence="1">
    <location>
        <begin position="203"/>
        <end position="259"/>
    </location>
</feature>
<name>A0A6C0BBV0_9ZZZZ</name>
<evidence type="ECO:0000313" key="2">
    <source>
        <dbReference type="EMBL" id="QHS89586.1"/>
    </source>
</evidence>
<dbReference type="EMBL" id="MN739114">
    <property type="protein sequence ID" value="QHS89586.1"/>
    <property type="molecule type" value="Genomic_DNA"/>
</dbReference>
<accession>A0A6C0BBV0</accession>
<evidence type="ECO:0000256" key="1">
    <source>
        <dbReference type="SAM" id="MobiDB-lite"/>
    </source>
</evidence>
<dbReference type="AlphaFoldDB" id="A0A6C0BBV0"/>
<sequence length="321" mass="35978">MYFIIYKFKKIEFFFKIIDNMEAEPPIPEVVITPGPRFVAEFNTSTLVSHKANGKRPTALERCIRLFILLVDARTDSLLIKRCGGDGFRFLKTPMTQISSEKGEIRLKPNVEHALETLGLSLDVFAEDPKVYLYADLAEKNLFVVVNPYDGNWLKKLDNRGGKYDRIRIAKILENNTLGNEFDTIHTILQHLYNLKEQSQDVPRKKSIRVKLSNPDSRPTAPVSRPTAPVSRPTAPVSRPTAPVPRPTAPVSRPTAPVPQTIVKGSKEYEALLKQNNIAVNPPAIRPTVALTAEQKRQVAAVENDVKKAVAHIIVSVFQPK</sequence>